<dbReference type="EMBL" id="JACHVZ010000001">
    <property type="protein sequence ID" value="MBB2925980.1"/>
    <property type="molecule type" value="Genomic_DNA"/>
</dbReference>
<reference evidence="2 3" key="1">
    <citation type="submission" date="2020-08" db="EMBL/GenBank/DDBJ databases">
        <title>Genomic Encyclopedia of Type Strains, Phase IV (KMG-V): Genome sequencing to study the core and pangenomes of soil and plant-associated prokaryotes.</title>
        <authorList>
            <person name="Whitman W."/>
        </authorList>
    </citation>
    <scope>NUCLEOTIDE SEQUENCE [LARGE SCALE GENOMIC DNA]</scope>
    <source>
        <strain evidence="2 3">SRMrh-85</strain>
    </source>
</reference>
<evidence type="ECO:0000256" key="1">
    <source>
        <dbReference type="SAM" id="MobiDB-lite"/>
    </source>
</evidence>
<comment type="caution">
    <text evidence="2">The sequence shown here is derived from an EMBL/GenBank/DDBJ whole genome shotgun (WGS) entry which is preliminary data.</text>
</comment>
<name>A0ABR6FGP3_9BURK</name>
<accession>A0ABR6FGP3</accession>
<dbReference type="RefSeq" id="WP_133253653.1">
    <property type="nucleotide sequence ID" value="NZ_JACHVZ010000001.1"/>
</dbReference>
<sequence>MAGFSSGSARDLPVAGQGQDSTRIASRAGRRVFLSSRFGLSRHRSGISAGNFNHCVFRNAPFHRAHQFKMIFRGQKKTRPESRVKTDEKRPPLVEG</sequence>
<organism evidence="2 3">
    <name type="scientific">Paraburkholderia silvatlantica</name>
    <dbReference type="NCBI Taxonomy" id="321895"/>
    <lineage>
        <taxon>Bacteria</taxon>
        <taxon>Pseudomonadati</taxon>
        <taxon>Pseudomonadota</taxon>
        <taxon>Betaproteobacteria</taxon>
        <taxon>Burkholderiales</taxon>
        <taxon>Burkholderiaceae</taxon>
        <taxon>Paraburkholderia</taxon>
    </lineage>
</organism>
<feature type="region of interest" description="Disordered" evidence="1">
    <location>
        <begin position="1"/>
        <end position="26"/>
    </location>
</feature>
<feature type="compositionally biased region" description="Basic and acidic residues" evidence="1">
    <location>
        <begin position="78"/>
        <end position="96"/>
    </location>
</feature>
<protein>
    <submittedName>
        <fullName evidence="2">Uncharacterized protein</fullName>
    </submittedName>
</protein>
<proteinExistence type="predicted"/>
<feature type="region of interest" description="Disordered" evidence="1">
    <location>
        <begin position="73"/>
        <end position="96"/>
    </location>
</feature>
<keyword evidence="3" id="KW-1185">Reference proteome</keyword>
<evidence type="ECO:0000313" key="2">
    <source>
        <dbReference type="EMBL" id="MBB2925980.1"/>
    </source>
</evidence>
<gene>
    <name evidence="2" type="ORF">FHX59_000386</name>
</gene>
<evidence type="ECO:0000313" key="3">
    <source>
        <dbReference type="Proteomes" id="UP000533533"/>
    </source>
</evidence>
<dbReference type="Proteomes" id="UP000533533">
    <property type="component" value="Unassembled WGS sequence"/>
</dbReference>